<dbReference type="KEGG" id="rdi:CMV14_20080"/>
<dbReference type="InterPro" id="IPR036188">
    <property type="entry name" value="FAD/NAD-bd_sf"/>
</dbReference>
<gene>
    <name evidence="2" type="ORF">COO09_17240</name>
</gene>
<accession>A0A2A4FRR3</accession>
<proteinExistence type="predicted"/>
<sequence>MIVGAGFSGTLQAINLLRHEGPHATLIERQPHAGRGIAYSAAHPDHLLNVRAGNMSALPDDPDHFLRWLARHRPELGGFVPRIVYGDYLADLLRAAMERAEGRLTLIRGEAVDAERSGGGYAVTLDDGRRLAADTLVLAPGNLPPHEPPALAGAGLDPDLYAPDPWSGNVADGLAADDRVLIVGTGLTMVDVALLLDARGFRGRIIAMSRRGLLPHAHADQTMGAPLQQRPPLRPSELLRSVRARTGATGWRPAVDALRPFTQDLWLGADAEGRRRFLRHLRPWWDIHRHRLAPRVAERIAAMRADGRLDIVAGKLAGADVRDGQVDISWRPRGADTLRTLRVRRIVNASGPQGDLARTGEPLLRRLLERGLIRPDALHLGIDVNPQSEAIGASGQADSGLLVIGPMTRGTFWEIVAVPDIRVQTWSVARRLSNAHWVEGEGL</sequence>
<dbReference type="InterPro" id="IPR052189">
    <property type="entry name" value="L-asp_N-monooxygenase_NS-form"/>
</dbReference>
<dbReference type="SUPFAM" id="SSF51905">
    <property type="entry name" value="FAD/NAD(P)-binding domain"/>
    <property type="match status" value="1"/>
</dbReference>
<dbReference type="InterPro" id="IPR038732">
    <property type="entry name" value="HpyO/CreE_NAD-binding"/>
</dbReference>
<dbReference type="Pfam" id="PF13454">
    <property type="entry name" value="NAD_binding_9"/>
    <property type="match status" value="1"/>
</dbReference>
<evidence type="ECO:0000259" key="1">
    <source>
        <dbReference type="Pfam" id="PF13454"/>
    </source>
</evidence>
<reference evidence="2 3" key="1">
    <citation type="submission" date="2017-09" db="EMBL/GenBank/DDBJ databases">
        <title>The Catabolism of 3,6-Dichlorosalicylic acid is Initiated by the Cytochrome P450 Monooxygenase DsmABC in Rhizorhabdus dicambivorans Ndbn-20.</title>
        <authorList>
            <person name="Na L."/>
        </authorList>
    </citation>
    <scope>NUCLEOTIDE SEQUENCE [LARGE SCALE GENOMIC DNA]</scope>
    <source>
        <strain evidence="2 3">Ndbn-20m</strain>
    </source>
</reference>
<organism evidence="2 3">
    <name type="scientific">Rhizorhabdus dicambivorans</name>
    <dbReference type="NCBI Taxonomy" id="1850238"/>
    <lineage>
        <taxon>Bacteria</taxon>
        <taxon>Pseudomonadati</taxon>
        <taxon>Pseudomonadota</taxon>
        <taxon>Alphaproteobacteria</taxon>
        <taxon>Sphingomonadales</taxon>
        <taxon>Sphingomonadaceae</taxon>
        <taxon>Rhizorhabdus</taxon>
    </lineage>
</organism>
<dbReference type="AlphaFoldDB" id="A0A2A4FRR3"/>
<dbReference type="EMBL" id="NWUF01000019">
    <property type="protein sequence ID" value="PCE41103.1"/>
    <property type="molecule type" value="Genomic_DNA"/>
</dbReference>
<evidence type="ECO:0000313" key="2">
    <source>
        <dbReference type="EMBL" id="PCE41103.1"/>
    </source>
</evidence>
<dbReference type="PANTHER" id="PTHR40254:SF1">
    <property type="entry name" value="BLR0577 PROTEIN"/>
    <property type="match status" value="1"/>
</dbReference>
<evidence type="ECO:0000313" key="3">
    <source>
        <dbReference type="Proteomes" id="UP000218934"/>
    </source>
</evidence>
<comment type="caution">
    <text evidence="2">The sequence shown here is derived from an EMBL/GenBank/DDBJ whole genome shotgun (WGS) entry which is preliminary data.</text>
</comment>
<keyword evidence="3" id="KW-1185">Reference proteome</keyword>
<dbReference type="Gene3D" id="3.50.50.60">
    <property type="entry name" value="FAD/NAD(P)-binding domain"/>
    <property type="match status" value="1"/>
</dbReference>
<dbReference type="PANTHER" id="PTHR40254">
    <property type="entry name" value="BLR0577 PROTEIN"/>
    <property type="match status" value="1"/>
</dbReference>
<dbReference type="OrthoDB" id="101972at2"/>
<protein>
    <submittedName>
        <fullName evidence="2">FAD-dependent oxidoreductase</fullName>
    </submittedName>
</protein>
<name>A0A2A4FRR3_9SPHN</name>
<dbReference type="Proteomes" id="UP000218934">
    <property type="component" value="Unassembled WGS sequence"/>
</dbReference>
<feature type="domain" description="FAD-dependent urate hydroxylase HpyO/Asp monooxygenase CreE-like FAD/NAD(P)-binding" evidence="1">
    <location>
        <begin position="2"/>
        <end position="142"/>
    </location>
</feature>